<evidence type="ECO:0000313" key="3">
    <source>
        <dbReference type="EMBL" id="WDM71227.1"/>
    </source>
</evidence>
<dbReference type="InterPro" id="IPR043504">
    <property type="entry name" value="Peptidase_S1_PA_chymotrypsin"/>
</dbReference>
<reference evidence="3 5" key="2">
    <citation type="submission" date="2021-08" db="EMBL/GenBank/DDBJ databases">
        <title>Genome sequences of Xanthomonas cucurbitae isolates from 5 Midwestern US states.</title>
        <authorList>
            <person name="Hind S.R."/>
        </authorList>
    </citation>
    <scope>NUCLEOTIDE SEQUENCE [LARGE SCALE GENOMIC DNA]</scope>
    <source>
        <strain evidence="3 5">OH_261</strain>
    </source>
</reference>
<evidence type="ECO:0000313" key="2">
    <source>
        <dbReference type="EMBL" id="PPU77115.1"/>
    </source>
</evidence>
<name>A0A2S7DTI1_9XANT</name>
<dbReference type="Proteomes" id="UP000239561">
    <property type="component" value="Unassembled WGS sequence"/>
</dbReference>
<organism evidence="2 4">
    <name type="scientific">Xanthomonas cucurbitae</name>
    <dbReference type="NCBI Taxonomy" id="56453"/>
    <lineage>
        <taxon>Bacteria</taxon>
        <taxon>Pseudomonadati</taxon>
        <taxon>Pseudomonadota</taxon>
        <taxon>Gammaproteobacteria</taxon>
        <taxon>Lysobacterales</taxon>
        <taxon>Lysobacteraceae</taxon>
        <taxon>Xanthomonas</taxon>
    </lineage>
</organism>
<evidence type="ECO:0000313" key="4">
    <source>
        <dbReference type="Proteomes" id="UP000239561"/>
    </source>
</evidence>
<keyword evidence="2" id="KW-0645">Protease</keyword>
<dbReference type="Proteomes" id="UP001214201">
    <property type="component" value="Chromosome"/>
</dbReference>
<dbReference type="EMBL" id="CP082214">
    <property type="protein sequence ID" value="WDM71227.1"/>
    <property type="molecule type" value="Genomic_DNA"/>
</dbReference>
<gene>
    <name evidence="3" type="ORF">K6978_18020</name>
    <name evidence="2" type="ORF">XcuCFBP2542_07540</name>
</gene>
<keyword evidence="5" id="KW-1185">Reference proteome</keyword>
<dbReference type="PANTHER" id="PTHR36234">
    <property type="entry name" value="LYSYL ENDOPEPTIDASE"/>
    <property type="match status" value="1"/>
</dbReference>
<reference evidence="2 4" key="1">
    <citation type="submission" date="2016-08" db="EMBL/GenBank/DDBJ databases">
        <authorList>
            <person name="Seilhamer J.J."/>
        </authorList>
    </citation>
    <scope>NUCLEOTIDE SEQUENCE [LARGE SCALE GENOMIC DNA]</scope>
    <source>
        <strain evidence="2 4">CFBP2542</strain>
    </source>
</reference>
<dbReference type="SUPFAM" id="SSF50494">
    <property type="entry name" value="Trypsin-like serine proteases"/>
    <property type="match status" value="1"/>
</dbReference>
<evidence type="ECO:0000256" key="1">
    <source>
        <dbReference type="SAM" id="SignalP"/>
    </source>
</evidence>
<evidence type="ECO:0000313" key="5">
    <source>
        <dbReference type="Proteomes" id="UP001214201"/>
    </source>
</evidence>
<accession>A0A2S7DTI1</accession>
<keyword evidence="1" id="KW-0732">Signal</keyword>
<dbReference type="AlphaFoldDB" id="A0A2S7DTI1"/>
<dbReference type="OrthoDB" id="5619888at2"/>
<dbReference type="RefSeq" id="WP_104602979.1">
    <property type="nucleotide sequence ID" value="NZ_CP033326.1"/>
</dbReference>
<dbReference type="Pfam" id="PF13365">
    <property type="entry name" value="Trypsin_2"/>
    <property type="match status" value="1"/>
</dbReference>
<protein>
    <submittedName>
        <fullName evidence="2">Serine protease</fullName>
    </submittedName>
    <submittedName>
        <fullName evidence="3">Trypsin-like peptidase domain-containing protein</fullName>
    </submittedName>
</protein>
<dbReference type="PANTHER" id="PTHR36234:SF5">
    <property type="entry name" value="LYSYL ENDOPEPTIDASE"/>
    <property type="match status" value="1"/>
</dbReference>
<feature type="chain" id="PRO_5044580205" evidence="1">
    <location>
        <begin position="22"/>
        <end position="464"/>
    </location>
</feature>
<dbReference type="GO" id="GO:0006508">
    <property type="term" value="P:proteolysis"/>
    <property type="evidence" value="ECO:0007669"/>
    <property type="project" value="UniProtKB-KW"/>
</dbReference>
<dbReference type="Gene3D" id="2.40.10.10">
    <property type="entry name" value="Trypsin-like serine proteases"/>
    <property type="match status" value="2"/>
</dbReference>
<dbReference type="EMBL" id="MDED01000010">
    <property type="protein sequence ID" value="PPU77115.1"/>
    <property type="molecule type" value="Genomic_DNA"/>
</dbReference>
<keyword evidence="2" id="KW-0378">Hydrolase</keyword>
<sequence>MNRKKALYLALLTAVSGTALASPPTEMGAAPVVGTPQASALGTAQLQSARLRGGIVPSRVVQLAAPTQAELSGLHARRVDQVKHGQPFQIGFTRMVAQPLVNLSKLDWKLAGDGSRVATFNVSSAQAAALRASLVLRGAGATPGDPSKVTLRFTGDDGQVFEQSGATFAANGKNAGWSPAVNGQNLLIELALPAGQYPENFSLSIPRLSHLDISPTASTREMMTIAAASTSCENNVVCRANPTTGFTNATKAVMRLIATNNIGTFTCTGTLLNNNNTPKRYLVWTAAHCINTQAVADTLQTSWFYETTSCNGSTVSPRATTVSGGAILRHFDLTRDTALLELKNAPPNGAFYGGWSSKAIAATGTPMEGIHHPLGGFKKYSLGTVTALNATSGDNKPMNGVVWSQGITEVGSSGSGLFTIAGDGSYQLRGGLLGGDSSCEAKTNPDYYSRFSDVYPLISTYFGK</sequence>
<feature type="signal peptide" evidence="1">
    <location>
        <begin position="1"/>
        <end position="21"/>
    </location>
</feature>
<proteinExistence type="predicted"/>
<dbReference type="GO" id="GO:0008233">
    <property type="term" value="F:peptidase activity"/>
    <property type="evidence" value="ECO:0007669"/>
    <property type="project" value="UniProtKB-KW"/>
</dbReference>
<dbReference type="InterPro" id="IPR009003">
    <property type="entry name" value="Peptidase_S1_PA"/>
</dbReference>